<dbReference type="Gene3D" id="3.90.470.20">
    <property type="entry name" value="4'-phosphopantetheinyl transferase domain"/>
    <property type="match status" value="2"/>
</dbReference>
<protein>
    <submittedName>
        <fullName evidence="5">Uncharacterized protein</fullName>
    </submittedName>
</protein>
<proteinExistence type="inferred from homology"/>
<dbReference type="PATRIC" id="fig|582475.4.peg.865"/>
<comment type="similarity">
    <text evidence="1">Belongs to the P-Pant transferase superfamily. Gsp/Sfp/HetI/AcpT family.</text>
</comment>
<feature type="domain" description="4'-phosphopantetheinyl transferase N-terminal" evidence="4">
    <location>
        <begin position="3"/>
        <end position="80"/>
    </location>
</feature>
<dbReference type="Pfam" id="PF01648">
    <property type="entry name" value="ACPS"/>
    <property type="match status" value="1"/>
</dbReference>
<dbReference type="InterPro" id="IPR050559">
    <property type="entry name" value="P-Pant_transferase_sf"/>
</dbReference>
<evidence type="ECO:0000259" key="4">
    <source>
        <dbReference type="Pfam" id="PF22624"/>
    </source>
</evidence>
<feature type="domain" description="4'-phosphopantetheinyl transferase" evidence="3">
    <location>
        <begin position="83"/>
        <end position="182"/>
    </location>
</feature>
<dbReference type="InterPro" id="IPR037143">
    <property type="entry name" value="4-PPantetheinyl_Trfase_dom_sf"/>
</dbReference>
<evidence type="ECO:0000256" key="2">
    <source>
        <dbReference type="ARBA" id="ARBA00022679"/>
    </source>
</evidence>
<dbReference type="Pfam" id="PF22624">
    <property type="entry name" value="AASDHPPT_N"/>
    <property type="match status" value="1"/>
</dbReference>
<dbReference type="GO" id="GO:0019878">
    <property type="term" value="P:lysine biosynthetic process via aminoadipic acid"/>
    <property type="evidence" value="ECO:0007669"/>
    <property type="project" value="TreeGrafter"/>
</dbReference>
<keyword evidence="2" id="KW-0808">Transferase</keyword>
<gene>
    <name evidence="5" type="ORF">ACZ11_06925</name>
</gene>
<dbReference type="GO" id="GO:0000287">
    <property type="term" value="F:magnesium ion binding"/>
    <property type="evidence" value="ECO:0007669"/>
    <property type="project" value="InterPro"/>
</dbReference>
<comment type="caution">
    <text evidence="5">The sequence shown here is derived from an EMBL/GenBank/DDBJ whole genome shotgun (WGS) entry which is preliminary data.</text>
</comment>
<evidence type="ECO:0000313" key="5">
    <source>
        <dbReference type="EMBL" id="KMY33231.1"/>
    </source>
</evidence>
<evidence type="ECO:0000256" key="1">
    <source>
        <dbReference type="ARBA" id="ARBA00010990"/>
    </source>
</evidence>
<dbReference type="GO" id="GO:0005829">
    <property type="term" value="C:cytosol"/>
    <property type="evidence" value="ECO:0007669"/>
    <property type="project" value="TreeGrafter"/>
</dbReference>
<dbReference type="PANTHER" id="PTHR12215">
    <property type="entry name" value="PHOSPHOPANTETHEINE TRANSFERASE"/>
    <property type="match status" value="1"/>
</dbReference>
<dbReference type="InterPro" id="IPR055066">
    <property type="entry name" value="AASDHPPT_N"/>
</dbReference>
<evidence type="ECO:0000259" key="3">
    <source>
        <dbReference type="Pfam" id="PF01648"/>
    </source>
</evidence>
<dbReference type="GO" id="GO:0008897">
    <property type="term" value="F:holo-[acyl-carrier-protein] synthase activity"/>
    <property type="evidence" value="ECO:0007669"/>
    <property type="project" value="InterPro"/>
</dbReference>
<dbReference type="PANTHER" id="PTHR12215:SF10">
    <property type="entry name" value="L-AMINOADIPATE-SEMIALDEHYDE DEHYDROGENASE-PHOSPHOPANTETHEINYL TRANSFERASE"/>
    <property type="match status" value="1"/>
</dbReference>
<sequence>MGLLPLEKQSKLRQFKDIEDSMRGLIAEMLIRNIIKQKNLRNDYQFKLATTTFGKPYLPDVENFKFNLSHSEDWVVCAVDENQIGIDIEKEKLLDLQIAYQFFTKKECDYIFSLKNHQMQRFFEIWTLKESYIKAVGLGLTIPLDSFSIILDSNDSTIRFESESNDTAFYFKQYTIDTFYKLAVCARGDHFPTEIKQLNVDDLVSKIIG</sequence>
<accession>A0A0K9FGH2</accession>
<dbReference type="Proteomes" id="UP000037326">
    <property type="component" value="Unassembled WGS sequence"/>
</dbReference>
<organism evidence="5 6">
    <name type="scientific">Lysinibacillus xylanilyticus</name>
    <dbReference type="NCBI Taxonomy" id="582475"/>
    <lineage>
        <taxon>Bacteria</taxon>
        <taxon>Bacillati</taxon>
        <taxon>Bacillota</taxon>
        <taxon>Bacilli</taxon>
        <taxon>Bacillales</taxon>
        <taxon>Bacillaceae</taxon>
        <taxon>Lysinibacillus</taxon>
    </lineage>
</organism>
<dbReference type="SUPFAM" id="SSF56214">
    <property type="entry name" value="4'-phosphopantetheinyl transferase"/>
    <property type="match status" value="2"/>
</dbReference>
<evidence type="ECO:0000313" key="6">
    <source>
        <dbReference type="Proteomes" id="UP000037326"/>
    </source>
</evidence>
<dbReference type="EMBL" id="LFXJ01000005">
    <property type="protein sequence ID" value="KMY33231.1"/>
    <property type="molecule type" value="Genomic_DNA"/>
</dbReference>
<reference evidence="6" key="1">
    <citation type="submission" date="2015-07" db="EMBL/GenBank/DDBJ databases">
        <authorList>
            <consortium name="Consortium for Microbial Forensics and Genomics (microFORGE)"/>
            <person name="Knight B.M."/>
            <person name="Roberts D.P."/>
            <person name="Lin D."/>
            <person name="Hari K."/>
            <person name="Fletcher J."/>
            <person name="Melcher U."/>
            <person name="Blagden T."/>
            <person name="Winegar R.A."/>
        </authorList>
    </citation>
    <scope>NUCLEOTIDE SEQUENCE [LARGE SCALE GENOMIC DNA]</scope>
    <source>
        <strain evidence="6">DSM 23493</strain>
    </source>
</reference>
<dbReference type="InterPro" id="IPR008278">
    <property type="entry name" value="4-PPantetheinyl_Trfase_dom"/>
</dbReference>
<name>A0A0K9FGH2_9BACI</name>
<dbReference type="AlphaFoldDB" id="A0A0K9FGH2"/>